<proteinExistence type="predicted"/>
<reference evidence="1" key="1">
    <citation type="submission" date="2021-05" db="EMBL/GenBank/DDBJ databases">
        <authorList>
            <person name="Pan Q."/>
            <person name="Jouanno E."/>
            <person name="Zahm M."/>
            <person name="Klopp C."/>
            <person name="Cabau C."/>
            <person name="Louis A."/>
            <person name="Berthelot C."/>
            <person name="Parey E."/>
            <person name="Roest Crollius H."/>
            <person name="Montfort J."/>
            <person name="Robinson-Rechavi M."/>
            <person name="Bouchez O."/>
            <person name="Lampietro C."/>
            <person name="Lopez Roques C."/>
            <person name="Donnadieu C."/>
            <person name="Postlethwait J."/>
            <person name="Bobe J."/>
            <person name="Dillon D."/>
            <person name="Chandos A."/>
            <person name="von Hippel F."/>
            <person name="Guiguen Y."/>
        </authorList>
    </citation>
    <scope>NUCLEOTIDE SEQUENCE</scope>
    <source>
        <strain evidence="1">YG-Jan2019</strain>
    </source>
</reference>
<dbReference type="Proteomes" id="UP001157502">
    <property type="component" value="Chromosome 6"/>
</dbReference>
<name>A0ACC2H438_DALPE</name>
<keyword evidence="2" id="KW-1185">Reference proteome</keyword>
<protein>
    <submittedName>
        <fullName evidence="1">Uncharacterized protein</fullName>
    </submittedName>
</protein>
<sequence length="167" mass="19185">MDTNALAVYKLLVVGILVNCWMTRGLSAVENINVESIPQISSSALCNETRLLWDLEVCGEIFKREMALVDRQNWCNLTHFISQYNFFSLCSENRSNDLSGCFWPNPLAERYMIRTHKHYFSNCTLHRLIWVDPSDDTLTILILIPIVLTLAMIALVVWCSKRSDILA</sequence>
<evidence type="ECO:0000313" key="1">
    <source>
        <dbReference type="EMBL" id="KAJ8010682.1"/>
    </source>
</evidence>
<dbReference type="EMBL" id="CM055733">
    <property type="protein sequence ID" value="KAJ8010682.1"/>
    <property type="molecule type" value="Genomic_DNA"/>
</dbReference>
<gene>
    <name evidence="1" type="ORF">DPEC_G00077660</name>
</gene>
<organism evidence="1 2">
    <name type="scientific">Dallia pectoralis</name>
    <name type="common">Alaska blackfish</name>
    <dbReference type="NCBI Taxonomy" id="75939"/>
    <lineage>
        <taxon>Eukaryota</taxon>
        <taxon>Metazoa</taxon>
        <taxon>Chordata</taxon>
        <taxon>Craniata</taxon>
        <taxon>Vertebrata</taxon>
        <taxon>Euteleostomi</taxon>
        <taxon>Actinopterygii</taxon>
        <taxon>Neopterygii</taxon>
        <taxon>Teleostei</taxon>
        <taxon>Protacanthopterygii</taxon>
        <taxon>Esociformes</taxon>
        <taxon>Umbridae</taxon>
        <taxon>Dallia</taxon>
    </lineage>
</organism>
<evidence type="ECO:0000313" key="2">
    <source>
        <dbReference type="Proteomes" id="UP001157502"/>
    </source>
</evidence>
<accession>A0ACC2H438</accession>
<comment type="caution">
    <text evidence="1">The sequence shown here is derived from an EMBL/GenBank/DDBJ whole genome shotgun (WGS) entry which is preliminary data.</text>
</comment>